<dbReference type="AlphaFoldDB" id="A0A0H5LU48"/>
<dbReference type="InterPro" id="IPR042564">
    <property type="entry name" value="CRISPR-Cas6/Csy4_sf"/>
</dbReference>
<organism evidence="1 2">
    <name type="scientific">Yersinia intermedia</name>
    <dbReference type="NCBI Taxonomy" id="631"/>
    <lineage>
        <taxon>Bacteria</taxon>
        <taxon>Pseudomonadati</taxon>
        <taxon>Pseudomonadota</taxon>
        <taxon>Gammaproteobacteria</taxon>
        <taxon>Enterobacterales</taxon>
        <taxon>Yersiniaceae</taxon>
        <taxon>Yersinia</taxon>
    </lineage>
</organism>
<accession>A0A0H5LU48</accession>
<gene>
    <name evidence="1" type="ORF">ERS008476_01636</name>
</gene>
<dbReference type="Gene3D" id="3.30.70.2540">
    <property type="entry name" value="CRISPR-associated endoribonuclease Cas6/Csy4"/>
    <property type="match status" value="1"/>
</dbReference>
<sequence length="183" mass="20729">MDHYLDIKVQPDLETSAQDLLNNLFAKLHRALGHYAAGKIGVSFPGSDKTLGSMLRLHGSVQDIDSLMQQNWLQGMRDYVRCSAVLPVPEAVQYRTVRRVQAKTAHNKRQRSIAKGWLTEQQAFEQIPDTQQKSLRLPFIQLRSLSNGNTMRIYIQHGELQEQAQLGSFSAYGLSSSTTIPWF</sequence>
<protein>
    <submittedName>
        <fullName evidence="1">CRISPR-associated protein, Csy4 family</fullName>
    </submittedName>
</protein>
<dbReference type="GO" id="GO:0004519">
    <property type="term" value="F:endonuclease activity"/>
    <property type="evidence" value="ECO:0007669"/>
    <property type="project" value="InterPro"/>
</dbReference>
<name>A0A0H5LU48_YERIN</name>
<dbReference type="InterPro" id="IPR013396">
    <property type="entry name" value="CRISPR-assoc_prot_Csy4"/>
</dbReference>
<proteinExistence type="predicted"/>
<reference evidence="2" key="1">
    <citation type="submission" date="2015-03" db="EMBL/GenBank/DDBJ databases">
        <authorList>
            <consortium name="Pathogen Informatics"/>
        </authorList>
    </citation>
    <scope>NUCLEOTIDE SEQUENCE [LARGE SCALE GENOMIC DNA]</scope>
    <source>
        <strain evidence="2">R148</strain>
    </source>
</reference>
<dbReference type="Proteomes" id="UP000043316">
    <property type="component" value="Unassembled WGS sequence"/>
</dbReference>
<evidence type="ECO:0000313" key="1">
    <source>
        <dbReference type="EMBL" id="CRY54683.1"/>
    </source>
</evidence>
<dbReference type="RefSeq" id="WP_053009315.1">
    <property type="nucleotide sequence ID" value="NZ_CWJI01000002.1"/>
</dbReference>
<dbReference type="EMBL" id="CWJI01000002">
    <property type="protein sequence ID" value="CRY54683.1"/>
    <property type="molecule type" value="Genomic_DNA"/>
</dbReference>
<evidence type="ECO:0000313" key="2">
    <source>
        <dbReference type="Proteomes" id="UP000043316"/>
    </source>
</evidence>
<dbReference type="Pfam" id="PF09618">
    <property type="entry name" value="Cas_Csy4"/>
    <property type="match status" value="1"/>
</dbReference>
<dbReference type="GO" id="GO:0043571">
    <property type="term" value="P:maintenance of CRISPR repeat elements"/>
    <property type="evidence" value="ECO:0007669"/>
    <property type="project" value="InterPro"/>
</dbReference>
<dbReference type="CDD" id="cd09739">
    <property type="entry name" value="Cas6_I-F"/>
    <property type="match status" value="1"/>
</dbReference>
<dbReference type="NCBIfam" id="TIGR02563">
    <property type="entry name" value="cas_Csy4"/>
    <property type="match status" value="1"/>
</dbReference>